<name>A0ABV6MXG9_9PSEU</name>
<accession>A0ABV6MXG9</accession>
<evidence type="ECO:0000256" key="3">
    <source>
        <dbReference type="ARBA" id="ARBA00038502"/>
    </source>
</evidence>
<reference evidence="5 6" key="1">
    <citation type="submission" date="2024-09" db="EMBL/GenBank/DDBJ databases">
        <authorList>
            <person name="Sun Q."/>
            <person name="Mori K."/>
        </authorList>
    </citation>
    <scope>NUCLEOTIDE SEQUENCE [LARGE SCALE GENOMIC DNA]</scope>
    <source>
        <strain evidence="5 6">TBRC 1432</strain>
    </source>
</reference>
<feature type="domain" description="N-acetyltransferase" evidence="4">
    <location>
        <begin position="11"/>
        <end position="170"/>
    </location>
</feature>
<dbReference type="Pfam" id="PF13302">
    <property type="entry name" value="Acetyltransf_3"/>
    <property type="match status" value="1"/>
</dbReference>
<organism evidence="5 6">
    <name type="scientific">Kutzneria chonburiensis</name>
    <dbReference type="NCBI Taxonomy" id="1483604"/>
    <lineage>
        <taxon>Bacteria</taxon>
        <taxon>Bacillati</taxon>
        <taxon>Actinomycetota</taxon>
        <taxon>Actinomycetes</taxon>
        <taxon>Pseudonocardiales</taxon>
        <taxon>Pseudonocardiaceae</taxon>
        <taxon>Kutzneria</taxon>
    </lineage>
</organism>
<dbReference type="EMBL" id="JBHLUD010000008">
    <property type="protein sequence ID" value="MFC0545004.1"/>
    <property type="molecule type" value="Genomic_DNA"/>
</dbReference>
<dbReference type="InterPro" id="IPR016181">
    <property type="entry name" value="Acyl_CoA_acyltransferase"/>
</dbReference>
<sequence length="172" mass="19250">MRDHGLDDGLVRLREWADEDAGWYAESVRDPLIQRFTTDSPTLDAAQVLAAILRLRTAGDQEGFLICDSATARRLGNIALHHDGHAGEISYWVAADARGHGVATRAVFLFSAWIFQHVGLTEVWLRAHRDNVASQQVALRAGYRRDPQRDKSQETKGEVWPMLGYTLTRTGP</sequence>
<dbReference type="PANTHER" id="PTHR43792">
    <property type="entry name" value="GNAT FAMILY, PUTATIVE (AFU_ORTHOLOGUE AFUA_3G00765)-RELATED-RELATED"/>
    <property type="match status" value="1"/>
</dbReference>
<keyword evidence="1 5" id="KW-0808">Transferase</keyword>
<keyword evidence="2 5" id="KW-0012">Acyltransferase</keyword>
<dbReference type="EC" id="2.3.-.-" evidence="5"/>
<dbReference type="SUPFAM" id="SSF55729">
    <property type="entry name" value="Acyl-CoA N-acyltransferases (Nat)"/>
    <property type="match status" value="1"/>
</dbReference>
<comment type="similarity">
    <text evidence="3">Belongs to the acetyltransferase family. RimJ subfamily.</text>
</comment>
<dbReference type="PANTHER" id="PTHR43792:SF8">
    <property type="entry name" value="[RIBOSOMAL PROTEIN US5]-ALANINE N-ACETYLTRANSFERASE"/>
    <property type="match status" value="1"/>
</dbReference>
<evidence type="ECO:0000256" key="1">
    <source>
        <dbReference type="ARBA" id="ARBA00022679"/>
    </source>
</evidence>
<evidence type="ECO:0000313" key="6">
    <source>
        <dbReference type="Proteomes" id="UP001589810"/>
    </source>
</evidence>
<dbReference type="RefSeq" id="WP_273936268.1">
    <property type="nucleotide sequence ID" value="NZ_CP097263.1"/>
</dbReference>
<keyword evidence="6" id="KW-1185">Reference proteome</keyword>
<dbReference type="Gene3D" id="3.40.630.30">
    <property type="match status" value="1"/>
</dbReference>
<dbReference type="InterPro" id="IPR000182">
    <property type="entry name" value="GNAT_dom"/>
</dbReference>
<protein>
    <submittedName>
        <fullName evidence="5">GNAT family N-acetyltransferase</fullName>
        <ecNumber evidence="5">2.3.-.-</ecNumber>
    </submittedName>
</protein>
<comment type="caution">
    <text evidence="5">The sequence shown here is derived from an EMBL/GenBank/DDBJ whole genome shotgun (WGS) entry which is preliminary data.</text>
</comment>
<evidence type="ECO:0000313" key="5">
    <source>
        <dbReference type="EMBL" id="MFC0545004.1"/>
    </source>
</evidence>
<proteinExistence type="inferred from homology"/>
<evidence type="ECO:0000259" key="4">
    <source>
        <dbReference type="PROSITE" id="PS51186"/>
    </source>
</evidence>
<dbReference type="Proteomes" id="UP001589810">
    <property type="component" value="Unassembled WGS sequence"/>
</dbReference>
<dbReference type="GO" id="GO:0016746">
    <property type="term" value="F:acyltransferase activity"/>
    <property type="evidence" value="ECO:0007669"/>
    <property type="project" value="UniProtKB-KW"/>
</dbReference>
<dbReference type="InterPro" id="IPR051531">
    <property type="entry name" value="N-acetyltransferase"/>
</dbReference>
<evidence type="ECO:0000256" key="2">
    <source>
        <dbReference type="ARBA" id="ARBA00023315"/>
    </source>
</evidence>
<dbReference type="PROSITE" id="PS51186">
    <property type="entry name" value="GNAT"/>
    <property type="match status" value="1"/>
</dbReference>
<gene>
    <name evidence="5" type="ORF">ACFFH7_26095</name>
</gene>